<feature type="domain" description="HTH cro/C1-type" evidence="1">
    <location>
        <begin position="3"/>
        <end position="60"/>
    </location>
</feature>
<accession>W0FH67</accession>
<evidence type="ECO:0000259" key="1">
    <source>
        <dbReference type="PROSITE" id="PS50943"/>
    </source>
</evidence>
<dbReference type="Pfam" id="PF01381">
    <property type="entry name" value="HTH_3"/>
    <property type="match status" value="1"/>
</dbReference>
<dbReference type="InterPro" id="IPR010982">
    <property type="entry name" value="Lambda_DNA-bd_dom_sf"/>
</dbReference>
<evidence type="ECO:0000313" key="2">
    <source>
        <dbReference type="EMBL" id="AHF24061.1"/>
    </source>
</evidence>
<sequence length="63" mass="6926">MKLKEKREAAGMSQADLARETGISVRVIQNYEQGIRPLNGARAITVLKIARALGCTVEDLIEE</sequence>
<dbReference type="PROSITE" id="PS50943">
    <property type="entry name" value="HTH_CROC1"/>
    <property type="match status" value="1"/>
</dbReference>
<dbReference type="CDD" id="cd00093">
    <property type="entry name" value="HTH_XRE"/>
    <property type="match status" value="1"/>
</dbReference>
<proteinExistence type="predicted"/>
<dbReference type="AlphaFoldDB" id="W0FH67"/>
<dbReference type="SUPFAM" id="SSF47413">
    <property type="entry name" value="lambda repressor-like DNA-binding domains"/>
    <property type="match status" value="1"/>
</dbReference>
<protein>
    <submittedName>
        <fullName evidence="2">Toxin-antitoxin system, antitoxin component, Xre family</fullName>
    </submittedName>
</protein>
<dbReference type="SMART" id="SM00530">
    <property type="entry name" value="HTH_XRE"/>
    <property type="match status" value="1"/>
</dbReference>
<name>W0FH67_9BACT</name>
<dbReference type="Gene3D" id="1.10.260.40">
    <property type="entry name" value="lambda repressor-like DNA-binding domains"/>
    <property type="match status" value="1"/>
</dbReference>
<organism evidence="2">
    <name type="scientific">uncultured bacterium Contig643</name>
    <dbReference type="NCBI Taxonomy" id="1393602"/>
    <lineage>
        <taxon>Bacteria</taxon>
        <taxon>environmental samples</taxon>
    </lineage>
</organism>
<dbReference type="EMBL" id="KC246783">
    <property type="protein sequence ID" value="AHF24061.1"/>
    <property type="molecule type" value="Genomic_DNA"/>
</dbReference>
<reference evidence="2" key="1">
    <citation type="journal article" date="2013" name="PLoS ONE">
        <title>Metagenomic insights into the carbohydrate-active enzymes carried by the microorganisms adhering to solid digesta in the rumen of cows.</title>
        <authorList>
            <person name="Wang L."/>
            <person name="Hatem A."/>
            <person name="Catalyurek U.V."/>
            <person name="Morrison M."/>
            <person name="Yu Z."/>
        </authorList>
    </citation>
    <scope>NUCLEOTIDE SEQUENCE</scope>
</reference>
<dbReference type="GO" id="GO:0003677">
    <property type="term" value="F:DNA binding"/>
    <property type="evidence" value="ECO:0007669"/>
    <property type="project" value="InterPro"/>
</dbReference>
<dbReference type="InterPro" id="IPR001387">
    <property type="entry name" value="Cro/C1-type_HTH"/>
</dbReference>